<dbReference type="STRING" id="1678637.AC230_20695"/>
<dbReference type="InterPro" id="IPR001128">
    <property type="entry name" value="Cyt_P450"/>
</dbReference>
<dbReference type="EMBL" id="LFXA01000013">
    <property type="protein sequence ID" value="KNB50902.1"/>
    <property type="molecule type" value="Genomic_DNA"/>
</dbReference>
<dbReference type="AlphaFoldDB" id="A0A0K9XE21"/>
<evidence type="ECO:0000256" key="6">
    <source>
        <dbReference type="ARBA" id="ARBA00023033"/>
    </source>
</evidence>
<dbReference type="InterPro" id="IPR002401">
    <property type="entry name" value="Cyt_P450_E_grp-I"/>
</dbReference>
<keyword evidence="2 7" id="KW-0349">Heme</keyword>
<comment type="cofactor">
    <cofactor evidence="7">
        <name>heme</name>
        <dbReference type="ChEBI" id="CHEBI:30413"/>
    </cofactor>
</comment>
<evidence type="ECO:0000313" key="10">
    <source>
        <dbReference type="EMBL" id="KNB50902.1"/>
    </source>
</evidence>
<dbReference type="SUPFAM" id="SSF48264">
    <property type="entry name" value="Cytochrome P450"/>
    <property type="match status" value="1"/>
</dbReference>
<dbReference type="GO" id="GO:0005506">
    <property type="term" value="F:iron ion binding"/>
    <property type="evidence" value="ECO:0007669"/>
    <property type="project" value="InterPro"/>
</dbReference>
<sequence>MPTAPGRLPLLGHALPLRRDPLGFLRSLQNAGKLVRIDIGALPVVFVACPDLIQAVTTRQARGFEKGRFHQLMRPMLGNGLGTADARTHRAHRRLIQPMFHNDRITAYCRIIGERARELAQSWTPGQLIAVEKEMRTFAVGTLTATLFPTGVAGNGHRALAEAVGSGPARHHAMLMRAVTPAFLDRLPSSPNRRFHATAKRLHRAVDDLITTARHNPPSDRTDLLSALLASPLTDTEVRDELVTLLFAGTETVASTLAWAFHEIARHPRVEERIVAELDAVLGTPPSPVGSHQLPRLAYTRRVFEETLRLHSITLLMRRATEPVDLGGYALPPGTELAFSPYALHRDARLFPHPDRFDPDRPARALLPPGFIPFGAGNRKCVGDTYAVTESVITLATVLARWHLAPVAGHTPRPSPAGMPHPDHLPMTAHPRRAERP</sequence>
<dbReference type="PROSITE" id="PS00086">
    <property type="entry name" value="CYTOCHROME_P450"/>
    <property type="match status" value="1"/>
</dbReference>
<accession>A0A0K9XE21</accession>
<dbReference type="InterPro" id="IPR017972">
    <property type="entry name" value="Cyt_P450_CS"/>
</dbReference>
<dbReference type="PRINTS" id="PR00385">
    <property type="entry name" value="P450"/>
</dbReference>
<evidence type="ECO:0008006" key="12">
    <source>
        <dbReference type="Google" id="ProtNLM"/>
    </source>
</evidence>
<name>A0A0K9XE21_9ACTN</name>
<dbReference type="GO" id="GO:0004497">
    <property type="term" value="F:monooxygenase activity"/>
    <property type="evidence" value="ECO:0007669"/>
    <property type="project" value="UniProtKB-KW"/>
</dbReference>
<dbReference type="Gene3D" id="1.10.630.10">
    <property type="entry name" value="Cytochrome P450"/>
    <property type="match status" value="1"/>
</dbReference>
<reference evidence="11" key="1">
    <citation type="submission" date="2015-07" db="EMBL/GenBank/DDBJ databases">
        <title>Draft genome sequence of Streptomyces sp. CMAA 1322, a bacterium isolated from Caatinga biome, from dry forest semiarid of Brazil.</title>
        <authorList>
            <person name="Santos S.N."/>
            <person name="Gacesa R."/>
            <person name="Taketani R.G."/>
            <person name="Long P.F."/>
            <person name="Melo I.S."/>
        </authorList>
    </citation>
    <scope>NUCLEOTIDE SEQUENCE [LARGE SCALE GENOMIC DNA]</scope>
    <source>
        <strain evidence="11">CMAA 1322</strain>
    </source>
</reference>
<organism evidence="10 11">
    <name type="scientific">Streptomyces caatingaensis</name>
    <dbReference type="NCBI Taxonomy" id="1678637"/>
    <lineage>
        <taxon>Bacteria</taxon>
        <taxon>Bacillati</taxon>
        <taxon>Actinomycetota</taxon>
        <taxon>Actinomycetes</taxon>
        <taxon>Kitasatosporales</taxon>
        <taxon>Streptomycetaceae</taxon>
        <taxon>Streptomyces</taxon>
    </lineage>
</organism>
<gene>
    <name evidence="10" type="ORF">AC230_20695</name>
</gene>
<dbReference type="PANTHER" id="PTHR24291:SF50">
    <property type="entry name" value="BIFUNCTIONAL ALBAFLAVENONE MONOOXYGENASE_TERPENE SYNTHASE"/>
    <property type="match status" value="1"/>
</dbReference>
<keyword evidence="3 7" id="KW-0479">Metal-binding</keyword>
<comment type="similarity">
    <text evidence="1 8">Belongs to the cytochrome P450 family.</text>
</comment>
<evidence type="ECO:0000256" key="4">
    <source>
        <dbReference type="ARBA" id="ARBA00023002"/>
    </source>
</evidence>
<keyword evidence="4 8" id="KW-0560">Oxidoreductase</keyword>
<evidence type="ECO:0000256" key="7">
    <source>
        <dbReference type="PIRSR" id="PIRSR602401-1"/>
    </source>
</evidence>
<proteinExistence type="inferred from homology"/>
<dbReference type="GO" id="GO:0020037">
    <property type="term" value="F:heme binding"/>
    <property type="evidence" value="ECO:0007669"/>
    <property type="project" value="InterPro"/>
</dbReference>
<dbReference type="GO" id="GO:0016705">
    <property type="term" value="F:oxidoreductase activity, acting on paired donors, with incorporation or reduction of molecular oxygen"/>
    <property type="evidence" value="ECO:0007669"/>
    <property type="project" value="InterPro"/>
</dbReference>
<dbReference type="InterPro" id="IPR050196">
    <property type="entry name" value="Cytochrome_P450_Monoox"/>
</dbReference>
<dbReference type="PRINTS" id="PR00463">
    <property type="entry name" value="EP450I"/>
</dbReference>
<feature type="binding site" description="axial binding residue" evidence="7">
    <location>
        <position position="381"/>
    </location>
    <ligand>
        <name>heme</name>
        <dbReference type="ChEBI" id="CHEBI:30413"/>
    </ligand>
    <ligandPart>
        <name>Fe</name>
        <dbReference type="ChEBI" id="CHEBI:18248"/>
    </ligandPart>
</feature>
<dbReference type="Pfam" id="PF00067">
    <property type="entry name" value="p450"/>
    <property type="match status" value="1"/>
</dbReference>
<keyword evidence="6 8" id="KW-0503">Monooxygenase</keyword>
<dbReference type="PATRIC" id="fig|1678637.3.peg.4434"/>
<dbReference type="PANTHER" id="PTHR24291">
    <property type="entry name" value="CYTOCHROME P450 FAMILY 4"/>
    <property type="match status" value="1"/>
</dbReference>
<protein>
    <recommendedName>
        <fullName evidence="12">Cytochrome P450</fullName>
    </recommendedName>
</protein>
<keyword evidence="11" id="KW-1185">Reference proteome</keyword>
<dbReference type="Proteomes" id="UP000037288">
    <property type="component" value="Unassembled WGS sequence"/>
</dbReference>
<evidence type="ECO:0000256" key="5">
    <source>
        <dbReference type="ARBA" id="ARBA00023004"/>
    </source>
</evidence>
<evidence type="ECO:0000256" key="3">
    <source>
        <dbReference type="ARBA" id="ARBA00022723"/>
    </source>
</evidence>
<evidence type="ECO:0000256" key="9">
    <source>
        <dbReference type="SAM" id="MobiDB-lite"/>
    </source>
</evidence>
<keyword evidence="5 7" id="KW-0408">Iron</keyword>
<evidence type="ECO:0000313" key="11">
    <source>
        <dbReference type="Proteomes" id="UP000037288"/>
    </source>
</evidence>
<dbReference type="InterPro" id="IPR036396">
    <property type="entry name" value="Cyt_P450_sf"/>
</dbReference>
<feature type="region of interest" description="Disordered" evidence="9">
    <location>
        <begin position="410"/>
        <end position="437"/>
    </location>
</feature>
<dbReference type="OrthoDB" id="4746309at2"/>
<evidence type="ECO:0000256" key="8">
    <source>
        <dbReference type="RuleBase" id="RU000461"/>
    </source>
</evidence>
<evidence type="ECO:0000256" key="1">
    <source>
        <dbReference type="ARBA" id="ARBA00010617"/>
    </source>
</evidence>
<comment type="caution">
    <text evidence="10">The sequence shown here is derived from an EMBL/GenBank/DDBJ whole genome shotgun (WGS) entry which is preliminary data.</text>
</comment>
<evidence type="ECO:0000256" key="2">
    <source>
        <dbReference type="ARBA" id="ARBA00022617"/>
    </source>
</evidence>